<reference evidence="1" key="1">
    <citation type="journal article" date="2012" name="PLoS ONE">
        <title>Constitutive Type VI Secretion System Expression Gives Vibrio cholerae Intra- and Interspecific Competitive Advantages.</title>
        <authorList>
            <person name="Unterweger D."/>
            <person name="Kitaoka M."/>
            <person name="Miyata S.T."/>
            <person name="Bachmann V."/>
            <person name="Brooks T.M."/>
            <person name="Moloney J."/>
            <person name="Sosa O."/>
            <person name="Silva D."/>
            <person name="Duran-Gonzalez J."/>
            <person name="Provenzano D."/>
            <person name="Pukatzki S."/>
        </authorList>
    </citation>
    <scope>NUCLEOTIDE SEQUENCE</scope>
    <source>
        <strain evidence="1">DL2111</strain>
    </source>
</reference>
<dbReference type="EMBL" id="JX669612">
    <property type="protein sequence ID" value="AFV93289.1"/>
    <property type="molecule type" value="Genomic_DNA"/>
</dbReference>
<protein>
    <submittedName>
        <fullName evidence="1">PpiC</fullName>
    </submittedName>
</protein>
<evidence type="ECO:0000313" key="1">
    <source>
        <dbReference type="EMBL" id="AFV93289.1"/>
    </source>
</evidence>
<proteinExistence type="predicted"/>
<dbReference type="AlphaFoldDB" id="K7SEN9"/>
<organism evidence="1">
    <name type="scientific">Vibrio cholerae</name>
    <dbReference type="NCBI Taxonomy" id="666"/>
    <lineage>
        <taxon>Bacteria</taxon>
        <taxon>Pseudomonadati</taxon>
        <taxon>Pseudomonadota</taxon>
        <taxon>Gammaproteobacteria</taxon>
        <taxon>Vibrionales</taxon>
        <taxon>Vibrionaceae</taxon>
        <taxon>Vibrio</taxon>
    </lineage>
</organism>
<accession>K7SEN9</accession>
<name>K7SEN9_VIBCL</name>
<sequence length="32" mass="3739">MTVSDQVCAFLDQKTLAQRSWVDVRLWLVVCQ</sequence>